<organism evidence="1">
    <name type="scientific">marine metagenome</name>
    <dbReference type="NCBI Taxonomy" id="408172"/>
    <lineage>
        <taxon>unclassified sequences</taxon>
        <taxon>metagenomes</taxon>
        <taxon>ecological metagenomes</taxon>
    </lineage>
</organism>
<protein>
    <submittedName>
        <fullName evidence="1">Uncharacterized protein</fullName>
    </submittedName>
</protein>
<dbReference type="AlphaFoldDB" id="A0A382Z281"/>
<reference evidence="1" key="1">
    <citation type="submission" date="2018-05" db="EMBL/GenBank/DDBJ databases">
        <authorList>
            <person name="Lanie J.A."/>
            <person name="Ng W.-L."/>
            <person name="Kazmierczak K.M."/>
            <person name="Andrzejewski T.M."/>
            <person name="Davidsen T.M."/>
            <person name="Wayne K.J."/>
            <person name="Tettelin H."/>
            <person name="Glass J.I."/>
            <person name="Rusch D."/>
            <person name="Podicherti R."/>
            <person name="Tsui H.-C.T."/>
            <person name="Winkler M.E."/>
        </authorList>
    </citation>
    <scope>NUCLEOTIDE SEQUENCE</scope>
</reference>
<sequence length="76" mass="8338">QGNDLIPGYTIKLENAYPIQVGAIELSSEADGLMEVSITWEYDNFRSVGLVDGFGDLLGHMLGIGKDTLSTFKRLF</sequence>
<name>A0A382Z281_9ZZZZ</name>
<evidence type="ECO:0000313" key="1">
    <source>
        <dbReference type="EMBL" id="SVD89624.1"/>
    </source>
</evidence>
<proteinExistence type="predicted"/>
<gene>
    <name evidence="1" type="ORF">METZ01_LOCUS442478</name>
</gene>
<feature type="non-terminal residue" evidence="1">
    <location>
        <position position="1"/>
    </location>
</feature>
<accession>A0A382Z281</accession>
<dbReference type="EMBL" id="UINC01180434">
    <property type="protein sequence ID" value="SVD89624.1"/>
    <property type="molecule type" value="Genomic_DNA"/>
</dbReference>